<dbReference type="AlphaFoldDB" id="A0A6J6U916"/>
<reference evidence="2" key="1">
    <citation type="submission" date="2020-05" db="EMBL/GenBank/DDBJ databases">
        <authorList>
            <person name="Chiriac C."/>
            <person name="Salcher M."/>
            <person name="Ghai R."/>
            <person name="Kavagutti S V."/>
        </authorList>
    </citation>
    <scope>NUCLEOTIDE SEQUENCE</scope>
</reference>
<proteinExistence type="predicted"/>
<gene>
    <name evidence="2" type="ORF">UFOPK2766_01906</name>
</gene>
<keyword evidence="1" id="KW-0812">Transmembrane</keyword>
<evidence type="ECO:0000313" key="2">
    <source>
        <dbReference type="EMBL" id="CAB4755855.1"/>
    </source>
</evidence>
<keyword evidence="1" id="KW-0472">Membrane</keyword>
<evidence type="ECO:0000256" key="1">
    <source>
        <dbReference type="SAM" id="Phobius"/>
    </source>
</evidence>
<organism evidence="2">
    <name type="scientific">freshwater metagenome</name>
    <dbReference type="NCBI Taxonomy" id="449393"/>
    <lineage>
        <taxon>unclassified sequences</taxon>
        <taxon>metagenomes</taxon>
        <taxon>ecological metagenomes</taxon>
    </lineage>
</organism>
<sequence length="945" mass="96251">MRSAIQRISLRHLGRRDLSGLREQSGFVLMAVLASIAITSIVIAALLAMMLTTIQITENQEEAARQARAADGAVTAAINQLRLNQTNPANACAPGVPAAAGLSLPFESSGRIDTATVTCSSAADELGKSAGDIKLSGSEYKGTFDWKSWPWASLQPSIDDAKPTLVHQGSSALKFNGNLSSKGGAAPLRSDSAGTPALDVRGTFVQAAQGIGAVSGAGGSCGALDGVAAVAATTVRATAGATCGDPLLVPVSVAQDYAIDESVPTSPDLSALAGCPASSVITFSPGKYDQNAVEKLNEWFGRGPAACLDKTFYFPYGRYYFDANTVIAGAPAPNQHALILNNPSSTFVFGKANGWDPAGAGATAANFPQACDPAIPGASIIVSGRTEFRHLAGRLAVCPYLSGTAVDGGAPYPALLQQTAVPTQVTSVSAVSPAGNFSNAANLLAGPSAVPASSASFTCSFAAGYPQGTTCTSTKTFTVTLASAMSGAVGSAALNVTGNETNNNVSGVQARTAAFSVTLANGQTCSVPAVAGAPDKGRVATYELLAGSCKTLITLGEQLDGAQLEVTYNYKYARICPLNICSAATLTAGQAQALSVWNVQVVANPWVGSATSVEATPAGDWVTVENARVNDTATTRLSTLCMPNPVCAGRPEQSFTRAFSMDNFDNFVGGISGGGVFASDSHLESLGVVIKQLGTQAQGLNLSTLPGQTTLTLTLNDAVNPADRTVCTRSFNGVSNQAGDNYFPLVSQSESSCGGVQLTAAQRSAVVLFGAALSVSYRLDCAIPSGPPNYQCTYFQPVGTQYVGLVATSDSYSGPVIKSQLTVDSDAAIPAGGATGGPASANFFGAAYLKNVALDLHWNGKASGASLFGGELQLNSLGSLMAPGATADVVCCTEPESNIRKVRLTASVGGEAKLSAVVALNRDAPTAVPVVLEWTVCGRNGNCSP</sequence>
<name>A0A6J6U916_9ZZZZ</name>
<dbReference type="EMBL" id="CAEZYU010000110">
    <property type="protein sequence ID" value="CAB4755855.1"/>
    <property type="molecule type" value="Genomic_DNA"/>
</dbReference>
<protein>
    <submittedName>
        <fullName evidence="2">Unannotated protein</fullName>
    </submittedName>
</protein>
<accession>A0A6J6U916</accession>
<feature type="transmembrane region" description="Helical" evidence="1">
    <location>
        <begin position="26"/>
        <end position="51"/>
    </location>
</feature>
<keyword evidence="1" id="KW-1133">Transmembrane helix</keyword>